<dbReference type="RefSeq" id="WP_334254052.1">
    <property type="nucleotide sequence ID" value="NZ_JBAJJM010000007.1"/>
</dbReference>
<protein>
    <submittedName>
        <fullName evidence="1">DNA N-6-adenine-methyltransferase</fullName>
    </submittedName>
</protein>
<comment type="caution">
    <text evidence="1">The sequence shown here is derived from an EMBL/GenBank/DDBJ whole genome shotgun (WGS) entry which is preliminary data.</text>
</comment>
<evidence type="ECO:0000313" key="1">
    <source>
        <dbReference type="EMBL" id="MEG9475762.1"/>
    </source>
</evidence>
<evidence type="ECO:0000313" key="2">
    <source>
        <dbReference type="Proteomes" id="UP001432017"/>
    </source>
</evidence>
<dbReference type="EMBL" id="JBAJJM010000007">
    <property type="protein sequence ID" value="MEG9475762.1"/>
    <property type="molecule type" value="Genomic_DNA"/>
</dbReference>
<dbReference type="Proteomes" id="UP001432017">
    <property type="component" value="Unassembled WGS sequence"/>
</dbReference>
<dbReference type="Pfam" id="PF05869">
    <property type="entry name" value="Dam"/>
    <property type="match status" value="1"/>
</dbReference>
<reference evidence="1" key="1">
    <citation type="submission" date="2023-12" db="EMBL/GenBank/DDBJ databases">
        <title>Mannheima indologenes sp. nov. proposed for Clade V organisms of Mannheimia.</title>
        <authorList>
            <person name="Christensen H."/>
        </authorList>
    </citation>
    <scope>NUCLEOTIDE SEQUENCE</scope>
    <source>
        <strain evidence="1">M14.4</strain>
    </source>
</reference>
<dbReference type="InterPro" id="IPR008593">
    <property type="entry name" value="Dam_MeTrfase"/>
</dbReference>
<proteinExistence type="predicted"/>
<name>A0ABU7ZF19_9PAST</name>
<keyword evidence="2" id="KW-1185">Reference proteome</keyword>
<accession>A0ABU7ZF19</accession>
<gene>
    <name evidence="1" type="ORF">V6W77_05675</name>
</gene>
<sequence length="187" mass="21343">MTDFDKNTYQTPNYVRNWLNHRYAWFHIDGCSNGQNALYTYWIGRAADGLDDDKLSCQIADDFLADNLLDVLLDRVADWGELLRIFVNPPYSNPLPFVQRAAELKKAGHIVVMLLPADKSTRWYQVIQENASEVIDIIGGRISFINPLTNAEVKGNNKGSMIVVLDPFIEGIVTRQMPLDKIKEWGR</sequence>
<organism evidence="1 2">
    <name type="scientific">Mannheimia indoligenes</name>
    <dbReference type="NCBI Taxonomy" id="3103145"/>
    <lineage>
        <taxon>Bacteria</taxon>
        <taxon>Pseudomonadati</taxon>
        <taxon>Pseudomonadota</taxon>
        <taxon>Gammaproteobacteria</taxon>
        <taxon>Pasteurellales</taxon>
        <taxon>Pasteurellaceae</taxon>
        <taxon>Mannheimia</taxon>
    </lineage>
</organism>